<reference evidence="1" key="1">
    <citation type="submission" date="2014-11" db="EMBL/GenBank/DDBJ databases">
        <authorList>
            <person name="Amaro Gonzalez C."/>
        </authorList>
    </citation>
    <scope>NUCLEOTIDE SEQUENCE</scope>
</reference>
<protein>
    <submittedName>
        <fullName evidence="1">Uncharacterized protein</fullName>
    </submittedName>
</protein>
<accession>A0A0E9PYZ7</accession>
<dbReference type="EMBL" id="GBXM01099070">
    <property type="protein sequence ID" value="JAH09507.1"/>
    <property type="molecule type" value="Transcribed_RNA"/>
</dbReference>
<proteinExistence type="predicted"/>
<reference evidence="1" key="2">
    <citation type="journal article" date="2015" name="Fish Shellfish Immunol.">
        <title>Early steps in the European eel (Anguilla anguilla)-Vibrio vulnificus interaction in the gills: Role of the RtxA13 toxin.</title>
        <authorList>
            <person name="Callol A."/>
            <person name="Pajuelo D."/>
            <person name="Ebbesson L."/>
            <person name="Teles M."/>
            <person name="MacKenzie S."/>
            <person name="Amaro C."/>
        </authorList>
    </citation>
    <scope>NUCLEOTIDE SEQUENCE</scope>
</reference>
<evidence type="ECO:0000313" key="1">
    <source>
        <dbReference type="EMBL" id="JAH09507.1"/>
    </source>
</evidence>
<dbReference type="AlphaFoldDB" id="A0A0E9PYZ7"/>
<sequence length="49" mass="5649">MFCAPKSLLTQQRPELCQHRSILSNTFSLFLLKINNYSKVVYCTKALQA</sequence>
<organism evidence="1">
    <name type="scientific">Anguilla anguilla</name>
    <name type="common">European freshwater eel</name>
    <name type="synonym">Muraena anguilla</name>
    <dbReference type="NCBI Taxonomy" id="7936"/>
    <lineage>
        <taxon>Eukaryota</taxon>
        <taxon>Metazoa</taxon>
        <taxon>Chordata</taxon>
        <taxon>Craniata</taxon>
        <taxon>Vertebrata</taxon>
        <taxon>Euteleostomi</taxon>
        <taxon>Actinopterygii</taxon>
        <taxon>Neopterygii</taxon>
        <taxon>Teleostei</taxon>
        <taxon>Anguilliformes</taxon>
        <taxon>Anguillidae</taxon>
        <taxon>Anguilla</taxon>
    </lineage>
</organism>
<name>A0A0E9PYZ7_ANGAN</name>